<sequence>MREWFFVWRRAASGALCGCKHLLLFSVILAGACATSNL</sequence>
<evidence type="ECO:0008006" key="3">
    <source>
        <dbReference type="Google" id="ProtNLM"/>
    </source>
</evidence>
<keyword evidence="2" id="KW-1185">Reference proteome</keyword>
<dbReference type="AlphaFoldDB" id="A0A6S7B3D0"/>
<evidence type="ECO:0000313" key="2">
    <source>
        <dbReference type="Proteomes" id="UP000494214"/>
    </source>
</evidence>
<gene>
    <name evidence="1" type="ORF">LMG26690_02384</name>
</gene>
<protein>
    <recommendedName>
        <fullName evidence="3">Lipoprotein</fullName>
    </recommendedName>
</protein>
<dbReference type="Proteomes" id="UP000494214">
    <property type="component" value="Unassembled WGS sequence"/>
</dbReference>
<proteinExistence type="predicted"/>
<reference evidence="1 2" key="1">
    <citation type="submission" date="2020-04" db="EMBL/GenBank/DDBJ databases">
        <authorList>
            <person name="De Canck E."/>
        </authorList>
    </citation>
    <scope>NUCLEOTIDE SEQUENCE [LARGE SCALE GENOMIC DNA]</scope>
    <source>
        <strain evidence="1 2">LMG 26690</strain>
    </source>
</reference>
<dbReference type="EMBL" id="CADIJM010000003">
    <property type="protein sequence ID" value="CAB3696333.1"/>
    <property type="molecule type" value="Genomic_DNA"/>
</dbReference>
<name>A0A6S7B3D0_9BURK</name>
<dbReference type="PROSITE" id="PS51257">
    <property type="entry name" value="PROKAR_LIPOPROTEIN"/>
    <property type="match status" value="1"/>
</dbReference>
<organism evidence="1 2">
    <name type="scientific">Achromobacter animicus</name>
    <dbReference type="NCBI Taxonomy" id="1389935"/>
    <lineage>
        <taxon>Bacteria</taxon>
        <taxon>Pseudomonadati</taxon>
        <taxon>Pseudomonadota</taxon>
        <taxon>Betaproteobacteria</taxon>
        <taxon>Burkholderiales</taxon>
        <taxon>Alcaligenaceae</taxon>
        <taxon>Achromobacter</taxon>
    </lineage>
</organism>
<accession>A0A6S7B3D0</accession>
<evidence type="ECO:0000313" key="1">
    <source>
        <dbReference type="EMBL" id="CAB3696333.1"/>
    </source>
</evidence>